<accession>A0ABV2Q7G0</accession>
<proteinExistence type="inferred from homology"/>
<evidence type="ECO:0000259" key="6">
    <source>
        <dbReference type="Pfam" id="PF04355"/>
    </source>
</evidence>
<name>A0ABV2Q7G0_9BURK</name>
<keyword evidence="2 4" id="KW-0472">Membrane</keyword>
<dbReference type="PANTHER" id="PTHR37482:SF1">
    <property type="entry name" value="OUTER MEMBRANE PROTEIN ASSEMBLY FACTOR BAME"/>
    <property type="match status" value="1"/>
</dbReference>
<gene>
    <name evidence="4" type="primary">bamE</name>
    <name evidence="7" type="ORF">ABIE13_002077</name>
</gene>
<evidence type="ECO:0000256" key="3">
    <source>
        <dbReference type="ARBA" id="ARBA00023237"/>
    </source>
</evidence>
<comment type="subunit">
    <text evidence="4">Part of the Bam complex.</text>
</comment>
<organism evidence="7 8">
    <name type="scientific">Ottowia thiooxydans</name>
    <dbReference type="NCBI Taxonomy" id="219182"/>
    <lineage>
        <taxon>Bacteria</taxon>
        <taxon>Pseudomonadati</taxon>
        <taxon>Pseudomonadota</taxon>
        <taxon>Betaproteobacteria</taxon>
        <taxon>Burkholderiales</taxon>
        <taxon>Comamonadaceae</taxon>
        <taxon>Ottowia</taxon>
    </lineage>
</organism>
<comment type="similarity">
    <text evidence="4">Belongs to the BamE family.</text>
</comment>
<reference evidence="7 8" key="1">
    <citation type="submission" date="2024-06" db="EMBL/GenBank/DDBJ databases">
        <title>Sorghum-associated microbial communities from plants grown in Nebraska, USA.</title>
        <authorList>
            <person name="Schachtman D."/>
        </authorList>
    </citation>
    <scope>NUCLEOTIDE SEQUENCE [LARGE SCALE GENOMIC DNA]</scope>
    <source>
        <strain evidence="7 8">2709</strain>
    </source>
</reference>
<protein>
    <recommendedName>
        <fullName evidence="4">Outer membrane protein assembly factor BamE</fullName>
    </recommendedName>
</protein>
<comment type="caution">
    <text evidence="7">The sequence shown here is derived from an EMBL/GenBank/DDBJ whole genome shotgun (WGS) entry which is preliminary data.</text>
</comment>
<dbReference type="PANTHER" id="PTHR37482">
    <property type="entry name" value="OUTER MEMBRANE PROTEIN ASSEMBLY FACTOR BAME"/>
    <property type="match status" value="1"/>
</dbReference>
<dbReference type="InterPro" id="IPR007450">
    <property type="entry name" value="BamE_dom"/>
</dbReference>
<evidence type="ECO:0000256" key="5">
    <source>
        <dbReference type="SAM" id="MobiDB-lite"/>
    </source>
</evidence>
<dbReference type="Pfam" id="PF04355">
    <property type="entry name" value="BamE"/>
    <property type="match status" value="1"/>
</dbReference>
<evidence type="ECO:0000313" key="8">
    <source>
        <dbReference type="Proteomes" id="UP001549320"/>
    </source>
</evidence>
<evidence type="ECO:0000256" key="4">
    <source>
        <dbReference type="HAMAP-Rule" id="MF_00925"/>
    </source>
</evidence>
<evidence type="ECO:0000256" key="1">
    <source>
        <dbReference type="ARBA" id="ARBA00022729"/>
    </source>
</evidence>
<dbReference type="InterPro" id="IPR026592">
    <property type="entry name" value="BamE"/>
</dbReference>
<sequence>MSSRIVHELGSMSPSPQTLVREPLRTMRTLMVVSMTAALAVTLTACSSFNRATLGVADAITLYKPEVVQGNFVSKEQVAALQPGMTRLQVRDVLGTPLLASVFHGDRWDYVFSLRRQGVEPQNFRLTVYFEGDTLARFEGDDMPSETEFVQRISRKRDVKVPVLEATEAQLANFPARAASDAPAAAPATDVAPSGNYPPLEGPR</sequence>
<comment type="subcellular location">
    <subcellularLocation>
        <location evidence="4">Cell outer membrane</location>
    </subcellularLocation>
</comment>
<dbReference type="InterPro" id="IPR037873">
    <property type="entry name" value="BamE-like"/>
</dbReference>
<comment type="function">
    <text evidence="4">Part of the outer membrane protein assembly complex, which is involved in assembly and insertion of beta-barrel proteins into the outer membrane.</text>
</comment>
<keyword evidence="8" id="KW-1185">Reference proteome</keyword>
<dbReference type="Proteomes" id="UP001549320">
    <property type="component" value="Unassembled WGS sequence"/>
</dbReference>
<evidence type="ECO:0000256" key="2">
    <source>
        <dbReference type="ARBA" id="ARBA00023136"/>
    </source>
</evidence>
<dbReference type="Gene3D" id="3.30.1450.10">
    <property type="match status" value="1"/>
</dbReference>
<keyword evidence="1 4" id="KW-0732">Signal</keyword>
<feature type="domain" description="Outer membrane protein assembly factor BamE" evidence="6">
    <location>
        <begin position="70"/>
        <end position="139"/>
    </location>
</feature>
<keyword evidence="3 4" id="KW-0998">Cell outer membrane</keyword>
<dbReference type="HAMAP" id="MF_00925">
    <property type="entry name" value="OM_assembly_BamE"/>
    <property type="match status" value="1"/>
</dbReference>
<evidence type="ECO:0000313" key="7">
    <source>
        <dbReference type="EMBL" id="MET4576966.1"/>
    </source>
</evidence>
<feature type="compositionally biased region" description="Low complexity" evidence="5">
    <location>
        <begin position="175"/>
        <end position="193"/>
    </location>
</feature>
<feature type="region of interest" description="Disordered" evidence="5">
    <location>
        <begin position="175"/>
        <end position="204"/>
    </location>
</feature>
<dbReference type="EMBL" id="JBEPSH010000004">
    <property type="protein sequence ID" value="MET4576966.1"/>
    <property type="molecule type" value="Genomic_DNA"/>
</dbReference>